<name>A0ABN7PST3_TIMPD</name>
<proteinExistence type="predicted"/>
<keyword evidence="2" id="KW-1185">Reference proteome</keyword>
<sequence>MKVCPKCKTTISRTQRYMNLVKKHYRDVAKVKLRVFGKMKELESKRRDL</sequence>
<dbReference type="EMBL" id="CAJPIN010097202">
    <property type="protein sequence ID" value="CAG2068643.1"/>
    <property type="molecule type" value="Genomic_DNA"/>
</dbReference>
<evidence type="ECO:0000313" key="2">
    <source>
        <dbReference type="Proteomes" id="UP001153148"/>
    </source>
</evidence>
<gene>
    <name evidence="1" type="ORF">TPAB3V08_LOCUS15586</name>
</gene>
<reference evidence="1" key="1">
    <citation type="submission" date="2021-03" db="EMBL/GenBank/DDBJ databases">
        <authorList>
            <person name="Tran Van P."/>
        </authorList>
    </citation>
    <scope>NUCLEOTIDE SEQUENCE</scope>
</reference>
<organism evidence="1 2">
    <name type="scientific">Timema podura</name>
    <name type="common">Walking stick</name>
    <dbReference type="NCBI Taxonomy" id="61482"/>
    <lineage>
        <taxon>Eukaryota</taxon>
        <taxon>Metazoa</taxon>
        <taxon>Ecdysozoa</taxon>
        <taxon>Arthropoda</taxon>
        <taxon>Hexapoda</taxon>
        <taxon>Insecta</taxon>
        <taxon>Pterygota</taxon>
        <taxon>Neoptera</taxon>
        <taxon>Polyneoptera</taxon>
        <taxon>Phasmatodea</taxon>
        <taxon>Timematodea</taxon>
        <taxon>Timematoidea</taxon>
        <taxon>Timematidae</taxon>
        <taxon>Timema</taxon>
    </lineage>
</organism>
<dbReference type="Proteomes" id="UP001153148">
    <property type="component" value="Unassembled WGS sequence"/>
</dbReference>
<comment type="caution">
    <text evidence="1">The sequence shown here is derived from an EMBL/GenBank/DDBJ whole genome shotgun (WGS) entry which is preliminary data.</text>
</comment>
<feature type="non-terminal residue" evidence="1">
    <location>
        <position position="49"/>
    </location>
</feature>
<protein>
    <submittedName>
        <fullName evidence="1">Uncharacterized protein</fullName>
    </submittedName>
</protein>
<accession>A0ABN7PST3</accession>
<evidence type="ECO:0000313" key="1">
    <source>
        <dbReference type="EMBL" id="CAG2068643.1"/>
    </source>
</evidence>